<organism evidence="11 12">
    <name type="scientific">Paenibacillus lycopersici</name>
    <dbReference type="NCBI Taxonomy" id="2704462"/>
    <lineage>
        <taxon>Bacteria</taxon>
        <taxon>Bacillati</taxon>
        <taxon>Bacillota</taxon>
        <taxon>Bacilli</taxon>
        <taxon>Bacillales</taxon>
        <taxon>Paenibacillaceae</taxon>
        <taxon>Paenibacillus</taxon>
    </lineage>
</organism>
<feature type="transmembrane region" description="Helical" evidence="10">
    <location>
        <begin position="203"/>
        <end position="228"/>
    </location>
</feature>
<sequence length="291" mass="32338">MIRKTRIILEMIKVEHTIFALPFAFMGAMLGAVMMERRMPDWAEIGWILLAMVGARSAAMGLNRVVDRVIDAKNPRTAKRAIPAGLLKAGEVVVFIAVSFVVLFIAASQLDPICMKLMPVAVFLLVLYSYTKRFTWLCHVVLGLTIGLAPLGGWLAVAGHLNPGAWVLYGSVVFWLAGFDTIYACQDFEFDRREGVHSIPARFGLAGGLQLARAFHFLTAAGFISLYWLTDLSWLYLIGAIASVGFLGYQHMLVKPNDISRVQTAFFTMNSFLSVTLFAFTLLDLLVLHEW</sequence>
<dbReference type="InterPro" id="IPR039653">
    <property type="entry name" value="Prenyltransferase"/>
</dbReference>
<dbReference type="PANTHER" id="PTHR11048">
    <property type="entry name" value="PRENYLTRANSFERASES"/>
    <property type="match status" value="1"/>
</dbReference>
<evidence type="ECO:0000313" key="11">
    <source>
        <dbReference type="EMBL" id="QHT60534.1"/>
    </source>
</evidence>
<dbReference type="NCBIfam" id="TIGR01475">
    <property type="entry name" value="ubiA_other"/>
    <property type="match status" value="1"/>
</dbReference>
<evidence type="ECO:0000256" key="1">
    <source>
        <dbReference type="ARBA" id="ARBA00001946"/>
    </source>
</evidence>
<evidence type="ECO:0000256" key="4">
    <source>
        <dbReference type="ARBA" id="ARBA00022519"/>
    </source>
</evidence>
<keyword evidence="6 10" id="KW-0812">Transmembrane</keyword>
<dbReference type="KEGG" id="plyc:GXP70_11710"/>
<evidence type="ECO:0000313" key="12">
    <source>
        <dbReference type="Proteomes" id="UP000476064"/>
    </source>
</evidence>
<evidence type="ECO:0000256" key="10">
    <source>
        <dbReference type="SAM" id="Phobius"/>
    </source>
</evidence>
<dbReference type="FunFam" id="1.10.357.140:FF:000008">
    <property type="entry name" value="4-hydroxybenzoate octaprenyltransferase"/>
    <property type="match status" value="1"/>
</dbReference>
<dbReference type="GO" id="GO:0006744">
    <property type="term" value="P:ubiquinone biosynthetic process"/>
    <property type="evidence" value="ECO:0007669"/>
    <property type="project" value="TreeGrafter"/>
</dbReference>
<dbReference type="InterPro" id="IPR044878">
    <property type="entry name" value="UbiA_sf"/>
</dbReference>
<keyword evidence="8 10" id="KW-0472">Membrane</keyword>
<proteinExistence type="inferred from homology"/>
<dbReference type="EC" id="2.5.1.39" evidence="9"/>
<comment type="similarity">
    <text evidence="3">Belongs to the UbiA prenyltransferase family.</text>
</comment>
<comment type="cofactor">
    <cofactor evidence="1">
        <name>Mg(2+)</name>
        <dbReference type="ChEBI" id="CHEBI:18420"/>
    </cofactor>
</comment>
<dbReference type="Gene3D" id="1.20.120.1780">
    <property type="entry name" value="UbiA prenyltransferase"/>
    <property type="match status" value="1"/>
</dbReference>
<feature type="transmembrane region" description="Helical" evidence="10">
    <location>
        <begin position="137"/>
        <end position="157"/>
    </location>
</feature>
<evidence type="ECO:0000256" key="3">
    <source>
        <dbReference type="ARBA" id="ARBA00005985"/>
    </source>
</evidence>
<keyword evidence="4" id="KW-1003">Cell membrane</keyword>
<dbReference type="GO" id="GO:0005886">
    <property type="term" value="C:plasma membrane"/>
    <property type="evidence" value="ECO:0007669"/>
    <property type="project" value="TreeGrafter"/>
</dbReference>
<comment type="subcellular location">
    <subcellularLocation>
        <location evidence="2">Membrane</location>
        <topology evidence="2">Multi-pass membrane protein</topology>
    </subcellularLocation>
</comment>
<dbReference type="Pfam" id="PF01040">
    <property type="entry name" value="UbiA"/>
    <property type="match status" value="1"/>
</dbReference>
<keyword evidence="7 10" id="KW-1133">Transmembrane helix</keyword>
<dbReference type="EMBL" id="CP048209">
    <property type="protein sequence ID" value="QHT60534.1"/>
    <property type="molecule type" value="Genomic_DNA"/>
</dbReference>
<evidence type="ECO:0000256" key="8">
    <source>
        <dbReference type="ARBA" id="ARBA00023136"/>
    </source>
</evidence>
<dbReference type="InterPro" id="IPR000537">
    <property type="entry name" value="UbiA_prenyltransferase"/>
</dbReference>
<feature type="transmembrane region" description="Helical" evidence="10">
    <location>
        <begin position="86"/>
        <end position="107"/>
    </location>
</feature>
<evidence type="ECO:0000256" key="5">
    <source>
        <dbReference type="ARBA" id="ARBA00022679"/>
    </source>
</evidence>
<evidence type="ECO:0000256" key="2">
    <source>
        <dbReference type="ARBA" id="ARBA00004141"/>
    </source>
</evidence>
<name>A0A6C0FZ70_9BACL</name>
<protein>
    <recommendedName>
        <fullName evidence="9">4-hydroxybenzoate polyprenyltransferase</fullName>
        <ecNumber evidence="9">2.5.1.39</ecNumber>
    </recommendedName>
</protein>
<feature type="transmembrane region" description="Helical" evidence="10">
    <location>
        <begin position="45"/>
        <end position="66"/>
    </location>
</feature>
<evidence type="ECO:0000256" key="9">
    <source>
        <dbReference type="ARBA" id="ARBA00034524"/>
    </source>
</evidence>
<reference evidence="11 12" key="1">
    <citation type="submission" date="2020-01" db="EMBL/GenBank/DDBJ databases">
        <title>Paenibacillus sp. nov., isolated from tomato rhizosphere.</title>
        <authorList>
            <person name="Weon H.-Y."/>
            <person name="Lee S.A."/>
        </authorList>
    </citation>
    <scope>NUCLEOTIDE SEQUENCE [LARGE SCALE GENOMIC DNA]</scope>
    <source>
        <strain evidence="11 12">12200R-189</strain>
    </source>
</reference>
<dbReference type="PANTHER" id="PTHR11048:SF28">
    <property type="entry name" value="4-HYDROXYBENZOATE POLYPRENYLTRANSFERASE, MITOCHONDRIAL"/>
    <property type="match status" value="1"/>
</dbReference>
<dbReference type="CDD" id="cd13959">
    <property type="entry name" value="PT_UbiA_COQ2"/>
    <property type="match status" value="1"/>
</dbReference>
<feature type="transmembrane region" description="Helical" evidence="10">
    <location>
        <begin position="163"/>
        <end position="183"/>
    </location>
</feature>
<keyword evidence="12" id="KW-1185">Reference proteome</keyword>
<evidence type="ECO:0000256" key="7">
    <source>
        <dbReference type="ARBA" id="ARBA00022989"/>
    </source>
</evidence>
<feature type="transmembrane region" description="Helical" evidence="10">
    <location>
        <begin position="113"/>
        <end position="130"/>
    </location>
</feature>
<keyword evidence="4" id="KW-0997">Cell inner membrane</keyword>
<keyword evidence="5 11" id="KW-0808">Transferase</keyword>
<gene>
    <name evidence="11" type="primary">ubiA</name>
    <name evidence="11" type="ORF">GXP70_11710</name>
</gene>
<dbReference type="RefSeq" id="WP_162356835.1">
    <property type="nucleotide sequence ID" value="NZ_CP048209.1"/>
</dbReference>
<dbReference type="InterPro" id="IPR006371">
    <property type="entry name" value="Polyprenyltransferase_UbiA-li"/>
</dbReference>
<dbReference type="FunFam" id="1.20.120.1780:FF:000001">
    <property type="entry name" value="4-hydroxybenzoate octaprenyltransferase"/>
    <property type="match status" value="1"/>
</dbReference>
<feature type="transmembrane region" description="Helical" evidence="10">
    <location>
        <begin position="266"/>
        <end position="288"/>
    </location>
</feature>
<feature type="transmembrane region" description="Helical" evidence="10">
    <location>
        <begin position="12"/>
        <end position="33"/>
    </location>
</feature>
<accession>A0A6C0FZ70</accession>
<feature type="transmembrane region" description="Helical" evidence="10">
    <location>
        <begin position="234"/>
        <end position="254"/>
    </location>
</feature>
<evidence type="ECO:0000256" key="6">
    <source>
        <dbReference type="ARBA" id="ARBA00022692"/>
    </source>
</evidence>
<dbReference type="GO" id="GO:0008412">
    <property type="term" value="F:4-hydroxybenzoate polyprenyltransferase activity"/>
    <property type="evidence" value="ECO:0007669"/>
    <property type="project" value="UniProtKB-EC"/>
</dbReference>
<dbReference type="Proteomes" id="UP000476064">
    <property type="component" value="Chromosome"/>
</dbReference>
<dbReference type="Gene3D" id="1.10.357.140">
    <property type="entry name" value="UbiA prenyltransferase"/>
    <property type="match status" value="1"/>
</dbReference>
<dbReference type="AlphaFoldDB" id="A0A6C0FZ70"/>